<name>U2QBK9_LEPWF</name>
<dbReference type="Proteomes" id="UP000016626">
    <property type="component" value="Unassembled WGS sequence"/>
</dbReference>
<dbReference type="AlphaFoldDB" id="U2QBK9"/>
<reference evidence="2 3" key="1">
    <citation type="submission" date="2013-06" db="EMBL/GenBank/DDBJ databases">
        <authorList>
            <person name="Weinstock G."/>
            <person name="Sodergren E."/>
            <person name="Lobos E.A."/>
            <person name="Fulton L."/>
            <person name="Fulton R."/>
            <person name="Courtney L."/>
            <person name="Fronick C."/>
            <person name="O'Laughlin M."/>
            <person name="Godfrey J."/>
            <person name="Wilson R.M."/>
            <person name="Miner T."/>
            <person name="Farmer C."/>
            <person name="Delehaunty K."/>
            <person name="Cordes M."/>
            <person name="Minx P."/>
            <person name="Tomlinson C."/>
            <person name="Chen J."/>
            <person name="Wollam A."/>
            <person name="Pepin K.H."/>
            <person name="Bhonagiri V."/>
            <person name="Zhang X."/>
            <person name="Warren W."/>
            <person name="Mitreva M."/>
            <person name="Mardis E.R."/>
            <person name="Wilson R.K."/>
        </authorList>
    </citation>
    <scope>NUCLEOTIDE SEQUENCE [LARGE SCALE GENOMIC DNA]</scope>
    <source>
        <strain evidence="2 3">F0279</strain>
    </source>
</reference>
<accession>U2QBK9</accession>
<feature type="transmembrane region" description="Helical" evidence="1">
    <location>
        <begin position="458"/>
        <end position="480"/>
    </location>
</feature>
<keyword evidence="1" id="KW-0812">Transmembrane</keyword>
<sequence>MKNLETKKEGKMQEIIKVLQVLYKTIISYLISTKVKLMQNENKYLKNDIRLKKFKFTILKKMENEIRKLRKVCEENKTKKNLKKLYYKRKKYLEIKNNQIKIMDFSQFFFEITVYAILILTSLNIAWQIKVLNYHIYLLIFVSWITFVIVWISLVFIRWASLFFVQMTKKFYIGAFYLHIKWNKIIVGIILLSLANLTFQNYTKKLLEKNQSFLILESDDIDDMDLLKNSTIEILNENYHFKWSVDKNGKIIDSRNKIEGNYRVENLLVKENSSLMLYYEKNRNNFEEENGNLKSQKGEYVDLKNNVVKIFSKNKIYSGNIISGKVIKLSNGIYLPLNSSYRYFQKNKGKEIFIVDKKLKIKKQINYVMFLISVILMLLLTLKDRYFELEFITKEKIMYKILQREKKYSFEIRKLVLSILKIIRMATAIYIPVQVYLLRNIVFSLFLEKSLYKINKNINLLFSLLFSQTFLLTILIFYGLRKLYKILRVIAKIIYEEGSNDLRDLIENENEKDKKNKLNKIN</sequence>
<feature type="transmembrane region" description="Helical" evidence="1">
    <location>
        <begin position="365"/>
        <end position="382"/>
    </location>
</feature>
<feature type="transmembrane region" description="Helical" evidence="1">
    <location>
        <begin position="135"/>
        <end position="165"/>
    </location>
</feature>
<gene>
    <name evidence="2" type="ORF">HMPREF9015_00480</name>
</gene>
<dbReference type="HOGENOM" id="CLU_521573_0_0_0"/>
<feature type="transmembrane region" description="Helical" evidence="1">
    <location>
        <begin position="415"/>
        <end position="438"/>
    </location>
</feature>
<keyword evidence="1" id="KW-1133">Transmembrane helix</keyword>
<dbReference type="EMBL" id="AWVM01000025">
    <property type="protein sequence ID" value="ERK53489.1"/>
    <property type="molecule type" value="Genomic_DNA"/>
</dbReference>
<feature type="transmembrane region" description="Helical" evidence="1">
    <location>
        <begin position="108"/>
        <end position="129"/>
    </location>
</feature>
<proteinExistence type="predicted"/>
<dbReference type="PATRIC" id="fig|888055.3.peg.462"/>
<evidence type="ECO:0000313" key="2">
    <source>
        <dbReference type="EMBL" id="ERK53489.1"/>
    </source>
</evidence>
<organism evidence="2 3">
    <name type="scientific">Leptotrichia wadei (strain F0279)</name>
    <dbReference type="NCBI Taxonomy" id="888055"/>
    <lineage>
        <taxon>Bacteria</taxon>
        <taxon>Fusobacteriati</taxon>
        <taxon>Fusobacteriota</taxon>
        <taxon>Fusobacteriia</taxon>
        <taxon>Fusobacteriales</taxon>
        <taxon>Leptotrichiaceae</taxon>
        <taxon>Leptotrichia</taxon>
    </lineage>
</organism>
<evidence type="ECO:0000256" key="1">
    <source>
        <dbReference type="SAM" id="Phobius"/>
    </source>
</evidence>
<evidence type="ECO:0000313" key="3">
    <source>
        <dbReference type="Proteomes" id="UP000016626"/>
    </source>
</evidence>
<comment type="caution">
    <text evidence="2">The sequence shown here is derived from an EMBL/GenBank/DDBJ whole genome shotgun (WGS) entry which is preliminary data.</text>
</comment>
<keyword evidence="1" id="KW-0472">Membrane</keyword>
<protein>
    <submittedName>
        <fullName evidence="2">Uncharacterized protein</fullName>
    </submittedName>
</protein>